<dbReference type="SMART" id="SM00532">
    <property type="entry name" value="LIGANc"/>
    <property type="match status" value="1"/>
</dbReference>
<dbReference type="PANTHER" id="PTHR23389:SF9">
    <property type="entry name" value="DNA LIGASE"/>
    <property type="match status" value="1"/>
</dbReference>
<dbReference type="InterPro" id="IPR018239">
    <property type="entry name" value="DNA_ligase_AS"/>
</dbReference>
<evidence type="ECO:0000259" key="15">
    <source>
        <dbReference type="PROSITE" id="PS50172"/>
    </source>
</evidence>
<dbReference type="InterPro" id="IPR013840">
    <property type="entry name" value="DNAligase_N"/>
</dbReference>
<dbReference type="Gene3D" id="2.40.50.140">
    <property type="entry name" value="Nucleic acid-binding proteins"/>
    <property type="match status" value="1"/>
</dbReference>
<evidence type="ECO:0000313" key="16">
    <source>
        <dbReference type="EMBL" id="VEN73707.1"/>
    </source>
</evidence>
<dbReference type="SUPFAM" id="SSF47781">
    <property type="entry name" value="RuvA domain 2-like"/>
    <property type="match status" value="1"/>
</dbReference>
<keyword evidence="9 14" id="KW-0460">Magnesium</keyword>
<dbReference type="InterPro" id="IPR012340">
    <property type="entry name" value="NA-bd_OB-fold"/>
</dbReference>
<evidence type="ECO:0000256" key="12">
    <source>
        <dbReference type="ARBA" id="ARBA00034005"/>
    </source>
</evidence>
<comment type="similarity">
    <text evidence="13 14">Belongs to the NAD-dependent DNA ligase family. LigA subfamily.</text>
</comment>
<name>A0A484HEK0_9BACT</name>
<feature type="binding site" evidence="14">
    <location>
        <position position="454"/>
    </location>
    <ligand>
        <name>Zn(2+)</name>
        <dbReference type="ChEBI" id="CHEBI:29105"/>
    </ligand>
</feature>
<feature type="binding site" evidence="14">
    <location>
        <position position="337"/>
    </location>
    <ligand>
        <name>NAD(+)</name>
        <dbReference type="ChEBI" id="CHEBI:57540"/>
    </ligand>
</feature>
<keyword evidence="7 14" id="KW-0227">DNA damage</keyword>
<organism evidence="16">
    <name type="scientific">uncultured Desulfobacteraceae bacterium</name>
    <dbReference type="NCBI Taxonomy" id="218296"/>
    <lineage>
        <taxon>Bacteria</taxon>
        <taxon>Pseudomonadati</taxon>
        <taxon>Thermodesulfobacteriota</taxon>
        <taxon>Desulfobacteria</taxon>
        <taxon>Desulfobacterales</taxon>
        <taxon>Desulfobacteraceae</taxon>
        <taxon>environmental samples</taxon>
    </lineage>
</organism>
<dbReference type="Gene3D" id="3.40.50.10190">
    <property type="entry name" value="BRCT domain"/>
    <property type="match status" value="1"/>
</dbReference>
<dbReference type="Gene3D" id="6.20.10.30">
    <property type="match status" value="1"/>
</dbReference>
<dbReference type="EMBL" id="CAACVI010000012">
    <property type="protein sequence ID" value="VEN73707.1"/>
    <property type="molecule type" value="Genomic_DNA"/>
</dbReference>
<comment type="function">
    <text evidence="1 14">DNA ligase that catalyzes the formation of phosphodiester linkages between 5'-phosphoryl and 3'-hydroxyl groups in double-stranded DNA using NAD as a coenzyme and as the energy source for the reaction. It is essential for DNA replication and repair of damaged DNA.</text>
</comment>
<keyword evidence="11 14" id="KW-0234">DNA repair</keyword>
<feature type="binding site" evidence="14">
    <location>
        <begin position="53"/>
        <end position="57"/>
    </location>
    <ligand>
        <name>NAD(+)</name>
        <dbReference type="ChEBI" id="CHEBI:57540"/>
    </ligand>
</feature>
<dbReference type="InterPro" id="IPR003583">
    <property type="entry name" value="Hlx-hairpin-Hlx_DNA-bd_motif"/>
</dbReference>
<feature type="binding site" evidence="14">
    <location>
        <position position="197"/>
    </location>
    <ligand>
        <name>NAD(+)</name>
        <dbReference type="ChEBI" id="CHEBI:57540"/>
    </ligand>
</feature>
<dbReference type="InterPro" id="IPR001357">
    <property type="entry name" value="BRCT_dom"/>
</dbReference>
<dbReference type="Pfam" id="PF12826">
    <property type="entry name" value="HHH_2"/>
    <property type="match status" value="1"/>
</dbReference>
<sequence>MTPGFDMEKRGMTDARTEKDMDPGVVERVGFLRKTLHAHSRRYHALDDPEISDAAYDRMMRELIDLESRFPSLASPDSPSVRVGAPPLEKFNTSLHLVPMLSLDNGFSGQDVIAFDQRVKKILKDPGPVTYTAEPKVDGLAVNLFYEDRALKTAATRGDGIRGELITENVKTIPSVPLSLSDAGKTPLPRRLEVRGEALMSREGFSRLNRKRIQDSLPPFANPRNAAAGSLRQLDSRVAAGRPLEFLCYGTGMADGLDIPSQWEVLAALGRMGFQTSGLAARVEKIEDVFDFYADLEKKRRDLPYEIDGIVIKVDDLSLRPILGRTSKSPRWALAYKFQNVQETTRILDIEVQVGRLGTLTPVALLEPVRLGGAMVSRATLHNEDEIRRKDIKIGDEVFAQRAGDVIPEVVKALVSKRSGNETDFVMPRRCPSCGSRAARLPGEAARRCLNSACPAQSRARIAHFASKKAFDIRGLGQRLIDRFVDEGIVSSFADIFDMDRARVEKIEGMGEKSANNLFASIEKSKTIPFASFLYALGIRHVGENAAKILAARFKNLEGLMAASTRELEKIPGIGPVVGKSATAFFAGRENAAVIRRLLENGVNIIEDPGEGRDASFGVFSGKTFVITGSFSGMPRREIKQMIEARGGRTASSVSSKTDFLLAGKSPGSKLEKARSKGVSVMGEEEFREALSME</sequence>
<dbReference type="FunFam" id="2.40.50.140:FF:000012">
    <property type="entry name" value="DNA ligase"/>
    <property type="match status" value="1"/>
</dbReference>
<dbReference type="GO" id="GO:0005829">
    <property type="term" value="C:cytosol"/>
    <property type="evidence" value="ECO:0007669"/>
    <property type="project" value="TreeGrafter"/>
</dbReference>
<evidence type="ECO:0000256" key="7">
    <source>
        <dbReference type="ARBA" id="ARBA00022763"/>
    </source>
</evidence>
<feature type="binding site" evidence="14">
    <location>
        <position position="313"/>
    </location>
    <ligand>
        <name>NAD(+)</name>
        <dbReference type="ChEBI" id="CHEBI:57540"/>
    </ligand>
</feature>
<proteinExistence type="inferred from homology"/>
<evidence type="ECO:0000256" key="5">
    <source>
        <dbReference type="ARBA" id="ARBA00022705"/>
    </source>
</evidence>
<comment type="catalytic activity">
    <reaction evidence="12 14">
        <text>NAD(+) + (deoxyribonucleotide)n-3'-hydroxyl + 5'-phospho-(deoxyribonucleotide)m = (deoxyribonucleotide)n+m + AMP + beta-nicotinamide D-nucleotide.</text>
        <dbReference type="EC" id="6.5.1.2"/>
    </reaction>
</comment>
<dbReference type="PIRSF" id="PIRSF001604">
    <property type="entry name" value="LigA"/>
    <property type="match status" value="1"/>
</dbReference>
<dbReference type="InterPro" id="IPR004149">
    <property type="entry name" value="Znf_DNAligase_C4"/>
</dbReference>
<comment type="cofactor">
    <cofactor evidence="14">
        <name>Mg(2+)</name>
        <dbReference type="ChEBI" id="CHEBI:18420"/>
    </cofactor>
    <cofactor evidence="14">
        <name>Mn(2+)</name>
        <dbReference type="ChEBI" id="CHEBI:29035"/>
    </cofactor>
</comment>
<dbReference type="PROSITE" id="PS50172">
    <property type="entry name" value="BRCT"/>
    <property type="match status" value="1"/>
</dbReference>
<dbReference type="InterPro" id="IPR004150">
    <property type="entry name" value="NAD_DNA_ligase_OB"/>
</dbReference>
<dbReference type="Gene3D" id="3.30.470.30">
    <property type="entry name" value="DNA ligase/mRNA capping enzyme"/>
    <property type="match status" value="1"/>
</dbReference>
<evidence type="ECO:0000256" key="8">
    <source>
        <dbReference type="ARBA" id="ARBA00022833"/>
    </source>
</evidence>
<dbReference type="GO" id="GO:0003911">
    <property type="term" value="F:DNA ligase (NAD+) activity"/>
    <property type="evidence" value="ECO:0007669"/>
    <property type="project" value="UniProtKB-UniRule"/>
</dbReference>
<evidence type="ECO:0000256" key="6">
    <source>
        <dbReference type="ARBA" id="ARBA00022723"/>
    </source>
</evidence>
<dbReference type="NCBIfam" id="NF005932">
    <property type="entry name" value="PRK07956.1"/>
    <property type="match status" value="1"/>
</dbReference>
<dbReference type="Pfam" id="PF03120">
    <property type="entry name" value="OB_DNA_ligase"/>
    <property type="match status" value="1"/>
</dbReference>
<dbReference type="AlphaFoldDB" id="A0A484HEK0"/>
<evidence type="ECO:0000256" key="10">
    <source>
        <dbReference type="ARBA" id="ARBA00023027"/>
    </source>
</evidence>
<dbReference type="CDD" id="cd00114">
    <property type="entry name" value="LIGANc"/>
    <property type="match status" value="1"/>
</dbReference>
<dbReference type="InterPro" id="IPR036420">
    <property type="entry name" value="BRCT_dom_sf"/>
</dbReference>
<keyword evidence="6 14" id="KW-0479">Metal-binding</keyword>
<dbReference type="GO" id="GO:0006260">
    <property type="term" value="P:DNA replication"/>
    <property type="evidence" value="ECO:0007669"/>
    <property type="project" value="UniProtKB-KW"/>
</dbReference>
<dbReference type="InterPro" id="IPR010994">
    <property type="entry name" value="RuvA_2-like"/>
</dbReference>
<evidence type="ECO:0000256" key="3">
    <source>
        <dbReference type="ARBA" id="ARBA00013308"/>
    </source>
</evidence>
<feature type="binding site" evidence="14">
    <location>
        <position position="431"/>
    </location>
    <ligand>
        <name>Zn(2+)</name>
        <dbReference type="ChEBI" id="CHEBI:29105"/>
    </ligand>
</feature>
<evidence type="ECO:0000256" key="14">
    <source>
        <dbReference type="HAMAP-Rule" id="MF_01588"/>
    </source>
</evidence>
<evidence type="ECO:0000256" key="9">
    <source>
        <dbReference type="ARBA" id="ARBA00022842"/>
    </source>
</evidence>
<dbReference type="InterPro" id="IPR001679">
    <property type="entry name" value="DNA_ligase"/>
</dbReference>
<dbReference type="SUPFAM" id="SSF52113">
    <property type="entry name" value="BRCT domain"/>
    <property type="match status" value="1"/>
</dbReference>
<dbReference type="GO" id="GO:0046872">
    <property type="term" value="F:metal ion binding"/>
    <property type="evidence" value="ECO:0007669"/>
    <property type="project" value="UniProtKB-KW"/>
</dbReference>
<dbReference type="SMART" id="SM00292">
    <property type="entry name" value="BRCT"/>
    <property type="match status" value="1"/>
</dbReference>
<dbReference type="Pfam" id="PF01653">
    <property type="entry name" value="DNA_ligase_aden"/>
    <property type="match status" value="1"/>
</dbReference>
<dbReference type="PANTHER" id="PTHR23389">
    <property type="entry name" value="CHROMOSOME TRANSMISSION FIDELITY FACTOR 18"/>
    <property type="match status" value="1"/>
</dbReference>
<dbReference type="Gene3D" id="1.10.150.20">
    <property type="entry name" value="5' to 3' exonuclease, C-terminal subdomain"/>
    <property type="match status" value="2"/>
</dbReference>
<feature type="active site" description="N6-AMP-lysine intermediate" evidence="14">
    <location>
        <position position="136"/>
    </location>
</feature>
<evidence type="ECO:0000256" key="2">
    <source>
        <dbReference type="ARBA" id="ARBA00012722"/>
    </source>
</evidence>
<dbReference type="FunFam" id="1.10.150.20:FF:000006">
    <property type="entry name" value="DNA ligase"/>
    <property type="match status" value="1"/>
</dbReference>
<dbReference type="FunFam" id="3.30.470.30:FF:000001">
    <property type="entry name" value="DNA ligase"/>
    <property type="match status" value="1"/>
</dbReference>
<dbReference type="NCBIfam" id="TIGR00575">
    <property type="entry name" value="dnlj"/>
    <property type="match status" value="1"/>
</dbReference>
<dbReference type="HAMAP" id="MF_01588">
    <property type="entry name" value="DNA_ligase_A"/>
    <property type="match status" value="1"/>
</dbReference>
<dbReference type="SUPFAM" id="SSF56091">
    <property type="entry name" value="DNA ligase/mRNA capping enzyme, catalytic domain"/>
    <property type="match status" value="1"/>
</dbReference>
<evidence type="ECO:0000256" key="1">
    <source>
        <dbReference type="ARBA" id="ARBA00004067"/>
    </source>
</evidence>
<dbReference type="Pfam" id="PF14520">
    <property type="entry name" value="HHH_5"/>
    <property type="match status" value="1"/>
</dbReference>
<feature type="domain" description="BRCT" evidence="15">
    <location>
        <begin position="615"/>
        <end position="694"/>
    </location>
</feature>
<dbReference type="GO" id="GO:0006281">
    <property type="term" value="P:DNA repair"/>
    <property type="evidence" value="ECO:0007669"/>
    <property type="project" value="UniProtKB-KW"/>
</dbReference>
<dbReference type="InterPro" id="IPR013839">
    <property type="entry name" value="DNAligase_adenylation"/>
</dbReference>
<keyword evidence="8 14" id="KW-0862">Zinc</keyword>
<keyword evidence="5 14" id="KW-0235">DNA replication</keyword>
<dbReference type="SUPFAM" id="SSF50249">
    <property type="entry name" value="Nucleic acid-binding proteins"/>
    <property type="match status" value="1"/>
</dbReference>
<dbReference type="Gene3D" id="1.10.287.610">
    <property type="entry name" value="Helix hairpin bin"/>
    <property type="match status" value="1"/>
</dbReference>
<feature type="binding site" evidence="14">
    <location>
        <position position="157"/>
    </location>
    <ligand>
        <name>NAD(+)</name>
        <dbReference type="ChEBI" id="CHEBI:57540"/>
    </ligand>
</feature>
<keyword evidence="10 14" id="KW-0520">NAD</keyword>
<dbReference type="PROSITE" id="PS01055">
    <property type="entry name" value="DNA_LIGASE_N1"/>
    <property type="match status" value="1"/>
</dbReference>
<dbReference type="Pfam" id="PF00533">
    <property type="entry name" value="BRCT"/>
    <property type="match status" value="1"/>
</dbReference>
<feature type="binding site" evidence="14">
    <location>
        <begin position="102"/>
        <end position="103"/>
    </location>
    <ligand>
        <name>NAD(+)</name>
        <dbReference type="ChEBI" id="CHEBI:57540"/>
    </ligand>
</feature>
<gene>
    <name evidence="14 16" type="primary">ligA</name>
    <name evidence="16" type="ORF">EPICR_20174</name>
</gene>
<dbReference type="SMART" id="SM00278">
    <property type="entry name" value="HhH1"/>
    <property type="match status" value="2"/>
</dbReference>
<feature type="binding site" evidence="14">
    <location>
        <position position="434"/>
    </location>
    <ligand>
        <name>Zn(2+)</name>
        <dbReference type="ChEBI" id="CHEBI:29105"/>
    </ligand>
</feature>
<dbReference type="CDD" id="cd17748">
    <property type="entry name" value="BRCT_DNA_ligase_like"/>
    <property type="match status" value="1"/>
</dbReference>
<evidence type="ECO:0000256" key="11">
    <source>
        <dbReference type="ARBA" id="ARBA00023204"/>
    </source>
</evidence>
<dbReference type="EC" id="6.5.1.2" evidence="2 14"/>
<feature type="binding site" evidence="14">
    <location>
        <position position="134"/>
    </location>
    <ligand>
        <name>NAD(+)</name>
        <dbReference type="ChEBI" id="CHEBI:57540"/>
    </ligand>
</feature>
<keyword evidence="4 14" id="KW-0436">Ligase</keyword>
<evidence type="ECO:0000256" key="4">
    <source>
        <dbReference type="ARBA" id="ARBA00022598"/>
    </source>
</evidence>
<dbReference type="InterPro" id="IPR041663">
    <property type="entry name" value="DisA/LigA_HHH"/>
</dbReference>
<dbReference type="Pfam" id="PF03119">
    <property type="entry name" value="DNA_ligase_ZBD"/>
    <property type="match status" value="1"/>
</dbReference>
<feature type="binding site" evidence="14">
    <location>
        <position position="449"/>
    </location>
    <ligand>
        <name>Zn(2+)</name>
        <dbReference type="ChEBI" id="CHEBI:29105"/>
    </ligand>
</feature>
<evidence type="ECO:0000256" key="13">
    <source>
        <dbReference type="ARBA" id="ARBA00060881"/>
    </source>
</evidence>
<accession>A0A484HEK0</accession>
<keyword evidence="14" id="KW-0464">Manganese</keyword>
<dbReference type="FunFam" id="1.10.150.20:FF:000007">
    <property type="entry name" value="DNA ligase"/>
    <property type="match status" value="1"/>
</dbReference>
<dbReference type="GO" id="GO:0003677">
    <property type="term" value="F:DNA binding"/>
    <property type="evidence" value="ECO:0007669"/>
    <property type="project" value="InterPro"/>
</dbReference>
<reference evidence="16" key="1">
    <citation type="submission" date="2019-01" db="EMBL/GenBank/DDBJ databases">
        <authorList>
            <consortium name="Genoscope - CEA"/>
            <person name="William W."/>
        </authorList>
    </citation>
    <scope>NUCLEOTIDE SEQUENCE</scope>
    <source>
        <strain evidence="16">CR-1</strain>
    </source>
</reference>
<protein>
    <recommendedName>
        <fullName evidence="3 14">DNA ligase</fullName>
        <ecNumber evidence="2 14">6.5.1.2</ecNumber>
    </recommendedName>
    <alternativeName>
        <fullName evidence="14">Polydeoxyribonucleotide synthase [NAD(+)]</fullName>
    </alternativeName>
</protein>